<evidence type="ECO:0000256" key="1">
    <source>
        <dbReference type="SAM" id="MobiDB-lite"/>
    </source>
</evidence>
<sequence>MTRTAVAALAALALLLLALAGCSAPRASGGGPVRVLETPAPLRDPVWAPHERALLALREDGRRLLRLDPEDGSAARSRGLAEEAGGNMAPDPEEPGRLYLPQPGAGRVLLVDPATLEVRRRIETGGAPEQAEVHPTSDTLLLLQEGGGEVLGFDLLTREPKFRVRVGGGPETFIRAAEESQDPAFWVAGPRGVAHYRGEPPRLRVERGVRVAGEALDSNLEASQMAYAVVASGRALLLEGDPEGLLEGGLEIIRRVPLGEPAEYVESKAKEELRVYAATANRLVVLDSETLEVEAIRDFGRALRERGLGGAGLSGMTVGEGRVYLTLRGEPYLISVPKPG</sequence>
<feature type="region of interest" description="Disordered" evidence="1">
    <location>
        <begin position="68"/>
        <end position="97"/>
    </location>
</feature>
<dbReference type="RefSeq" id="WP_011565653.1">
    <property type="nucleotide sequence ID" value="NC_008148.1"/>
</dbReference>
<dbReference type="Gene3D" id="2.130.10.10">
    <property type="entry name" value="YVTN repeat-like/Quinoprotein amine dehydrogenase"/>
    <property type="match status" value="1"/>
</dbReference>
<dbReference type="PROSITE" id="PS51257">
    <property type="entry name" value="PROKAR_LIPOPROTEIN"/>
    <property type="match status" value="1"/>
</dbReference>
<dbReference type="eggNOG" id="ENOG5034BQU">
    <property type="taxonomic scope" value="Bacteria"/>
</dbReference>
<feature type="chain" id="PRO_5039307609" description="Lipoprotein" evidence="2">
    <location>
        <begin position="21"/>
        <end position="340"/>
    </location>
</feature>
<dbReference type="InterPro" id="IPR011048">
    <property type="entry name" value="Haem_d1_sf"/>
</dbReference>
<proteinExistence type="predicted"/>
<gene>
    <name evidence="3" type="ordered locus">Rxyl_2729</name>
</gene>
<dbReference type="AlphaFoldDB" id="Q1ASI4"/>
<protein>
    <recommendedName>
        <fullName evidence="5">Lipoprotein</fullName>
    </recommendedName>
</protein>
<dbReference type="KEGG" id="rxy:Rxyl_2729"/>
<evidence type="ECO:0000256" key="2">
    <source>
        <dbReference type="SAM" id="SignalP"/>
    </source>
</evidence>
<dbReference type="STRING" id="266117.Rxyl_2729"/>
<keyword evidence="4" id="KW-1185">Reference proteome</keyword>
<evidence type="ECO:0000313" key="4">
    <source>
        <dbReference type="Proteomes" id="UP000006637"/>
    </source>
</evidence>
<feature type="signal peptide" evidence="2">
    <location>
        <begin position="1"/>
        <end position="20"/>
    </location>
</feature>
<name>Q1ASI4_RUBXD</name>
<accession>Q1ASI4</accession>
<dbReference type="SUPFAM" id="SSF51004">
    <property type="entry name" value="C-terminal (heme d1) domain of cytochrome cd1-nitrite reductase"/>
    <property type="match status" value="1"/>
</dbReference>
<dbReference type="OrthoDB" id="4744792at2"/>
<reference evidence="3 4" key="1">
    <citation type="submission" date="2006-06" db="EMBL/GenBank/DDBJ databases">
        <title>Complete sequence of Rubrobacter xylanophilus DSM 9941.</title>
        <authorList>
            <consortium name="US DOE Joint Genome Institute"/>
            <person name="Copeland A."/>
            <person name="Lucas S."/>
            <person name="Lapidus A."/>
            <person name="Barry K."/>
            <person name="Detter J.C."/>
            <person name="Glavina del Rio T."/>
            <person name="Hammon N."/>
            <person name="Israni S."/>
            <person name="Dalin E."/>
            <person name="Tice H."/>
            <person name="Pitluck S."/>
            <person name="Munk A.C."/>
            <person name="Brettin T."/>
            <person name="Bruce D."/>
            <person name="Han C."/>
            <person name="Tapia R."/>
            <person name="Gilna P."/>
            <person name="Schmutz J."/>
            <person name="Larimer F."/>
            <person name="Land M."/>
            <person name="Hauser L."/>
            <person name="Kyrpides N."/>
            <person name="Lykidis A."/>
            <person name="da Costa M.S."/>
            <person name="Rainey F.A."/>
            <person name="Empadinhas N."/>
            <person name="Jolivet E."/>
            <person name="Battista J.R."/>
            <person name="Richardson P."/>
        </authorList>
    </citation>
    <scope>NUCLEOTIDE SEQUENCE [LARGE SCALE GENOMIC DNA]</scope>
    <source>
        <strain evidence="4">DSM 9941 / NBRC 16129 / PRD-1</strain>
    </source>
</reference>
<evidence type="ECO:0008006" key="5">
    <source>
        <dbReference type="Google" id="ProtNLM"/>
    </source>
</evidence>
<keyword evidence="2" id="KW-0732">Signal</keyword>
<dbReference type="HOGENOM" id="CLU_896660_0_0_11"/>
<evidence type="ECO:0000313" key="3">
    <source>
        <dbReference type="EMBL" id="ABG05644.1"/>
    </source>
</evidence>
<organism evidence="3 4">
    <name type="scientific">Rubrobacter xylanophilus (strain DSM 9941 / JCM 11954 / NBRC 16129 / PRD-1)</name>
    <dbReference type="NCBI Taxonomy" id="266117"/>
    <lineage>
        <taxon>Bacteria</taxon>
        <taxon>Bacillati</taxon>
        <taxon>Actinomycetota</taxon>
        <taxon>Rubrobacteria</taxon>
        <taxon>Rubrobacterales</taxon>
        <taxon>Rubrobacteraceae</taxon>
        <taxon>Rubrobacter</taxon>
    </lineage>
</organism>
<dbReference type="EMBL" id="CP000386">
    <property type="protein sequence ID" value="ABG05644.1"/>
    <property type="molecule type" value="Genomic_DNA"/>
</dbReference>
<dbReference type="Proteomes" id="UP000006637">
    <property type="component" value="Chromosome"/>
</dbReference>
<dbReference type="InterPro" id="IPR015943">
    <property type="entry name" value="WD40/YVTN_repeat-like_dom_sf"/>
</dbReference>